<feature type="non-terminal residue" evidence="2">
    <location>
        <position position="82"/>
    </location>
</feature>
<evidence type="ECO:0000256" key="1">
    <source>
        <dbReference type="SAM" id="MobiDB-lite"/>
    </source>
</evidence>
<feature type="compositionally biased region" description="Polar residues" evidence="1">
    <location>
        <begin position="60"/>
        <end position="76"/>
    </location>
</feature>
<evidence type="ECO:0000313" key="2">
    <source>
        <dbReference type="EMBL" id="CEK61167.1"/>
    </source>
</evidence>
<dbReference type="AlphaFoldDB" id="A0A0B6YYG0"/>
<gene>
    <name evidence="2" type="primary">ORF41511</name>
</gene>
<feature type="region of interest" description="Disordered" evidence="1">
    <location>
        <begin position="60"/>
        <end position="82"/>
    </location>
</feature>
<organism evidence="2">
    <name type="scientific">Arion vulgaris</name>
    <dbReference type="NCBI Taxonomy" id="1028688"/>
    <lineage>
        <taxon>Eukaryota</taxon>
        <taxon>Metazoa</taxon>
        <taxon>Spiralia</taxon>
        <taxon>Lophotrochozoa</taxon>
        <taxon>Mollusca</taxon>
        <taxon>Gastropoda</taxon>
        <taxon>Heterobranchia</taxon>
        <taxon>Euthyneura</taxon>
        <taxon>Panpulmonata</taxon>
        <taxon>Eupulmonata</taxon>
        <taxon>Stylommatophora</taxon>
        <taxon>Helicina</taxon>
        <taxon>Arionoidea</taxon>
        <taxon>Arionidae</taxon>
        <taxon>Arion</taxon>
    </lineage>
</organism>
<accession>A0A0B6YYG0</accession>
<name>A0A0B6YYG0_9EUPU</name>
<protein>
    <submittedName>
        <fullName evidence="2">Uncharacterized protein</fullName>
    </submittedName>
</protein>
<feature type="non-terminal residue" evidence="2">
    <location>
        <position position="1"/>
    </location>
</feature>
<feature type="region of interest" description="Disordered" evidence="1">
    <location>
        <begin position="21"/>
        <end position="44"/>
    </location>
</feature>
<reference evidence="2" key="1">
    <citation type="submission" date="2014-12" db="EMBL/GenBank/DDBJ databases">
        <title>Insight into the proteome of Arion vulgaris.</title>
        <authorList>
            <person name="Aradska J."/>
            <person name="Bulat T."/>
            <person name="Smidak R."/>
            <person name="Sarate P."/>
            <person name="Gangsoo J."/>
            <person name="Sialana F."/>
            <person name="Bilban M."/>
            <person name="Lubec G."/>
        </authorList>
    </citation>
    <scope>NUCLEOTIDE SEQUENCE</scope>
    <source>
        <tissue evidence="2">Skin</tissue>
    </source>
</reference>
<dbReference type="EMBL" id="HACG01014302">
    <property type="protein sequence ID" value="CEK61167.1"/>
    <property type="molecule type" value="Transcribed_RNA"/>
</dbReference>
<proteinExistence type="predicted"/>
<sequence>SPSHYSAIDVGLGAAVHLDKKGVRHIQQPDSKNTNNLQSTKQFDNSVGPIQTQFDQHMASLPTTMTVRPPTVSNASIRGGRI</sequence>
<feature type="compositionally biased region" description="Polar residues" evidence="1">
    <location>
        <begin position="28"/>
        <end position="44"/>
    </location>
</feature>